<comment type="subcellular location">
    <subcellularLocation>
        <location evidence="1">Nucleus</location>
    </subcellularLocation>
</comment>
<feature type="region of interest" description="Disordered" evidence="9">
    <location>
        <begin position="1"/>
        <end position="22"/>
    </location>
</feature>
<keyword evidence="5" id="KW-0010">Activator</keyword>
<keyword evidence="2" id="KW-0677">Repeat</keyword>
<evidence type="ECO:0000256" key="9">
    <source>
        <dbReference type="SAM" id="MobiDB-lite"/>
    </source>
</evidence>
<proteinExistence type="inferred from homology"/>
<reference evidence="11 12" key="1">
    <citation type="journal article" date="2023" name="BMC Biotechnol.">
        <title>Vitis rotundifolia cv Carlos genome sequencing.</title>
        <authorList>
            <person name="Huff M."/>
            <person name="Hulse-Kemp A."/>
            <person name="Scheffler B."/>
            <person name="Youngblood R."/>
            <person name="Simpson S."/>
            <person name="Babiker E."/>
            <person name="Staton M."/>
        </authorList>
    </citation>
    <scope>NUCLEOTIDE SEQUENCE [LARGE SCALE GENOMIC DNA]</scope>
    <source>
        <tissue evidence="11">Leaf</tissue>
    </source>
</reference>
<gene>
    <name evidence="11" type="ORF">PVL29_010212</name>
</gene>
<evidence type="ECO:0000256" key="5">
    <source>
        <dbReference type="ARBA" id="ARBA00023159"/>
    </source>
</evidence>
<evidence type="ECO:0000256" key="7">
    <source>
        <dbReference type="ARBA" id="ARBA00023242"/>
    </source>
</evidence>
<dbReference type="GO" id="GO:0005634">
    <property type="term" value="C:nucleus"/>
    <property type="evidence" value="ECO:0007669"/>
    <property type="project" value="UniProtKB-SubCell"/>
</dbReference>
<dbReference type="FunFam" id="3.30.730.10:FF:000004">
    <property type="entry name" value="AP2-like ethylene-responsive transcription factor"/>
    <property type="match status" value="1"/>
</dbReference>
<dbReference type="PANTHER" id="PTHR32467">
    <property type="entry name" value="AP2-LIKE ETHYLENE-RESPONSIVE TRANSCRIPTION FACTOR"/>
    <property type="match status" value="1"/>
</dbReference>
<evidence type="ECO:0000256" key="8">
    <source>
        <dbReference type="ARBA" id="ARBA00037973"/>
    </source>
</evidence>
<dbReference type="Gene3D" id="3.30.730.10">
    <property type="entry name" value="AP2/ERF domain"/>
    <property type="match status" value="2"/>
</dbReference>
<dbReference type="PANTHER" id="PTHR32467:SF226">
    <property type="entry name" value="AP2_ERF DOMAIN-CONTAINING PROTEIN"/>
    <property type="match status" value="1"/>
</dbReference>
<dbReference type="PROSITE" id="PS51032">
    <property type="entry name" value="AP2_ERF"/>
    <property type="match status" value="2"/>
</dbReference>
<feature type="compositionally biased region" description="Low complexity" evidence="9">
    <location>
        <begin position="126"/>
        <end position="138"/>
    </location>
</feature>
<protein>
    <recommendedName>
        <fullName evidence="10">AP2/ERF domain-containing protein</fullName>
    </recommendedName>
</protein>
<evidence type="ECO:0000256" key="1">
    <source>
        <dbReference type="ARBA" id="ARBA00004123"/>
    </source>
</evidence>
<dbReference type="InterPro" id="IPR001471">
    <property type="entry name" value="AP2/ERF_dom"/>
</dbReference>
<keyword evidence="12" id="KW-1185">Reference proteome</keyword>
<keyword evidence="4" id="KW-0238">DNA-binding</keyword>
<sequence>MLDLNLNDVSDDSFHGSTQAVDPGKLLDLSSNQMEDSGSFNSSIVNADALSSTTADDDSSSNHPDHCCGIVAYSFDFFKQNEDHDNKNSDSVTRQFFPVTSGGEGDCSLGSSLQHPFILQVGSGGPLLPKKPQQQQQVKKSRRGPRSRSSQYRGVTFYRRTGRWESHIWDCGKQVYLGGFDTAHAAARAYDRAAIKFRGADADINFAVSDYDEDIKQMSNFTKEEFVHVLRRGSTGFSRGSSKYRGVTLHKCGRWEARMGQFLGKKYIYLGLFDSEVEAARAYDKAAIKCNGREAVTNFEPSTYEGEMTFPADNGGSSQNLNLLPNLDLHLGVAPYFSDEPMSDEPVRNSKANGSPSQEGHDAMPDDTGERIENSTSATLGVHPSYGLVMASNHPPIWSGVNSRVFPVYKERAIEKRIEVDHLPNWAWQIHGPYGGATPPIFSTAASSGFLSSVTTASPANPTQGSLQTTTVLQHYYSPSLTNTTSISPYYYCRS</sequence>
<dbReference type="GO" id="GO:0003700">
    <property type="term" value="F:DNA-binding transcription factor activity"/>
    <property type="evidence" value="ECO:0007669"/>
    <property type="project" value="InterPro"/>
</dbReference>
<evidence type="ECO:0000256" key="2">
    <source>
        <dbReference type="ARBA" id="ARBA00022737"/>
    </source>
</evidence>
<accession>A0AA39DRJ9</accession>
<comment type="caution">
    <text evidence="11">The sequence shown here is derived from an EMBL/GenBank/DDBJ whole genome shotgun (WGS) entry which is preliminary data.</text>
</comment>
<dbReference type="CDD" id="cd00018">
    <property type="entry name" value="AP2"/>
    <property type="match status" value="2"/>
</dbReference>
<feature type="domain" description="AP2/ERF" evidence="10">
    <location>
        <begin position="151"/>
        <end position="207"/>
    </location>
</feature>
<dbReference type="SUPFAM" id="SSF54171">
    <property type="entry name" value="DNA-binding domain"/>
    <property type="match status" value="2"/>
</dbReference>
<evidence type="ECO:0000256" key="4">
    <source>
        <dbReference type="ARBA" id="ARBA00023125"/>
    </source>
</evidence>
<keyword evidence="3" id="KW-0805">Transcription regulation</keyword>
<evidence type="ECO:0000313" key="11">
    <source>
        <dbReference type="EMBL" id="KAJ9694631.1"/>
    </source>
</evidence>
<dbReference type="Pfam" id="PF00847">
    <property type="entry name" value="AP2"/>
    <property type="match status" value="2"/>
</dbReference>
<keyword evidence="7" id="KW-0539">Nucleus</keyword>
<feature type="compositionally biased region" description="Basic and acidic residues" evidence="9">
    <location>
        <begin position="359"/>
        <end position="372"/>
    </location>
</feature>
<feature type="region of interest" description="Disordered" evidence="9">
    <location>
        <begin position="340"/>
        <end position="372"/>
    </location>
</feature>
<dbReference type="PRINTS" id="PR00367">
    <property type="entry name" value="ETHRSPELEMNT"/>
</dbReference>
<evidence type="ECO:0000313" key="12">
    <source>
        <dbReference type="Proteomes" id="UP001168098"/>
    </source>
</evidence>
<dbReference type="GO" id="GO:0003677">
    <property type="term" value="F:DNA binding"/>
    <property type="evidence" value="ECO:0007669"/>
    <property type="project" value="UniProtKB-KW"/>
</dbReference>
<feature type="region of interest" description="Disordered" evidence="9">
    <location>
        <begin position="123"/>
        <end position="152"/>
    </location>
</feature>
<evidence type="ECO:0000256" key="3">
    <source>
        <dbReference type="ARBA" id="ARBA00023015"/>
    </source>
</evidence>
<feature type="domain" description="AP2/ERF" evidence="10">
    <location>
        <begin position="243"/>
        <end position="300"/>
    </location>
</feature>
<dbReference type="InterPro" id="IPR036955">
    <property type="entry name" value="AP2/ERF_dom_sf"/>
</dbReference>
<evidence type="ECO:0000259" key="10">
    <source>
        <dbReference type="PROSITE" id="PS51032"/>
    </source>
</evidence>
<organism evidence="11 12">
    <name type="scientific">Vitis rotundifolia</name>
    <name type="common">Muscadine grape</name>
    <dbReference type="NCBI Taxonomy" id="103349"/>
    <lineage>
        <taxon>Eukaryota</taxon>
        <taxon>Viridiplantae</taxon>
        <taxon>Streptophyta</taxon>
        <taxon>Embryophyta</taxon>
        <taxon>Tracheophyta</taxon>
        <taxon>Spermatophyta</taxon>
        <taxon>Magnoliopsida</taxon>
        <taxon>eudicotyledons</taxon>
        <taxon>Gunneridae</taxon>
        <taxon>Pentapetalae</taxon>
        <taxon>rosids</taxon>
        <taxon>Vitales</taxon>
        <taxon>Vitaceae</taxon>
        <taxon>Viteae</taxon>
        <taxon>Vitis</taxon>
    </lineage>
</organism>
<keyword evidence="6" id="KW-0804">Transcription</keyword>
<dbReference type="Proteomes" id="UP001168098">
    <property type="component" value="Unassembled WGS sequence"/>
</dbReference>
<dbReference type="EMBL" id="JARBHA010000008">
    <property type="protein sequence ID" value="KAJ9694631.1"/>
    <property type="molecule type" value="Genomic_DNA"/>
</dbReference>
<name>A0AA39DRJ9_VITRO</name>
<dbReference type="AlphaFoldDB" id="A0AA39DRJ9"/>
<dbReference type="InterPro" id="IPR016177">
    <property type="entry name" value="DNA-bd_dom_sf"/>
</dbReference>
<dbReference type="SMART" id="SM00380">
    <property type="entry name" value="AP2"/>
    <property type="match status" value="2"/>
</dbReference>
<comment type="similarity">
    <text evidence="8">Belongs to the AP2/ERF transcription factor family. AP2 subfamily.</text>
</comment>
<evidence type="ECO:0000256" key="6">
    <source>
        <dbReference type="ARBA" id="ARBA00023163"/>
    </source>
</evidence>
<dbReference type="FunFam" id="3.30.730.10:FF:000002">
    <property type="entry name" value="AP2-like ethylene-responsive transcription factor"/>
    <property type="match status" value="1"/>
</dbReference>